<evidence type="ECO:0000313" key="3">
    <source>
        <dbReference type="Proteomes" id="UP000265631"/>
    </source>
</evidence>
<gene>
    <name evidence="2" type="ORF">FIE12Z_5166</name>
</gene>
<feature type="region of interest" description="Disordered" evidence="1">
    <location>
        <begin position="319"/>
        <end position="473"/>
    </location>
</feature>
<dbReference type="Proteomes" id="UP000265631">
    <property type="component" value="Unassembled WGS sequence"/>
</dbReference>
<comment type="caution">
    <text evidence="2">The sequence shown here is derived from an EMBL/GenBank/DDBJ whole genome shotgun (WGS) entry which is preliminary data.</text>
</comment>
<proteinExistence type="predicted"/>
<feature type="compositionally biased region" description="Polar residues" evidence="1">
    <location>
        <begin position="395"/>
        <end position="419"/>
    </location>
</feature>
<reference evidence="2 3" key="1">
    <citation type="journal article" date="2018" name="PLoS Pathog.">
        <title>Evolution of structural diversity of trichothecenes, a family of toxins produced by plant pathogenic and entomopathogenic fungi.</title>
        <authorList>
            <person name="Proctor R.H."/>
            <person name="McCormick S.P."/>
            <person name="Kim H.S."/>
            <person name="Cardoza R.E."/>
            <person name="Stanley A.M."/>
            <person name="Lindo L."/>
            <person name="Kelly A."/>
            <person name="Brown D.W."/>
            <person name="Lee T."/>
            <person name="Vaughan M.M."/>
            <person name="Alexander N.J."/>
            <person name="Busman M."/>
            <person name="Gutierrez S."/>
        </authorList>
    </citation>
    <scope>NUCLEOTIDE SEQUENCE [LARGE SCALE GENOMIC DNA]</scope>
    <source>
        <strain evidence="2 3">NRRL 13405</strain>
    </source>
</reference>
<feature type="compositionally biased region" description="Low complexity" evidence="1">
    <location>
        <begin position="439"/>
        <end position="453"/>
    </location>
</feature>
<keyword evidence="3" id="KW-1185">Reference proteome</keyword>
<dbReference type="SUPFAM" id="SSF52540">
    <property type="entry name" value="P-loop containing nucleoside triphosphate hydrolases"/>
    <property type="match status" value="1"/>
</dbReference>
<evidence type="ECO:0008006" key="4">
    <source>
        <dbReference type="Google" id="ProtNLM"/>
    </source>
</evidence>
<dbReference type="InterPro" id="IPR040632">
    <property type="entry name" value="Sulfotransfer_4"/>
</dbReference>
<dbReference type="Gene3D" id="3.40.50.300">
    <property type="entry name" value="P-loop containing nucleotide triphosphate hydrolases"/>
    <property type="match status" value="1"/>
</dbReference>
<dbReference type="Pfam" id="PF17784">
    <property type="entry name" value="Sulfotransfer_4"/>
    <property type="match status" value="1"/>
</dbReference>
<feature type="compositionally biased region" description="Polar residues" evidence="1">
    <location>
        <begin position="354"/>
        <end position="385"/>
    </location>
</feature>
<accession>A0A395MRX9</accession>
<dbReference type="PANTHER" id="PTHR36978:SF4">
    <property type="entry name" value="P-LOOP CONTAINING NUCLEOSIDE TRIPHOSPHATE HYDROLASE PROTEIN"/>
    <property type="match status" value="1"/>
</dbReference>
<dbReference type="STRING" id="2594813.A0A395MRX9"/>
<feature type="region of interest" description="Disordered" evidence="1">
    <location>
        <begin position="491"/>
        <end position="517"/>
    </location>
</feature>
<organism evidence="2 3">
    <name type="scientific">Fusarium flagelliforme</name>
    <dbReference type="NCBI Taxonomy" id="2675880"/>
    <lineage>
        <taxon>Eukaryota</taxon>
        <taxon>Fungi</taxon>
        <taxon>Dikarya</taxon>
        <taxon>Ascomycota</taxon>
        <taxon>Pezizomycotina</taxon>
        <taxon>Sordariomycetes</taxon>
        <taxon>Hypocreomycetidae</taxon>
        <taxon>Hypocreales</taxon>
        <taxon>Nectriaceae</taxon>
        <taxon>Fusarium</taxon>
        <taxon>Fusarium incarnatum-equiseti species complex</taxon>
    </lineage>
</organism>
<feature type="compositionally biased region" description="Low complexity" evidence="1">
    <location>
        <begin position="324"/>
        <end position="353"/>
    </location>
</feature>
<dbReference type="AlphaFoldDB" id="A0A395MRX9"/>
<evidence type="ECO:0000256" key="1">
    <source>
        <dbReference type="SAM" id="MobiDB-lite"/>
    </source>
</evidence>
<sequence length="517" mass="57498">MANSASREKRDMKVLSLGLPRTGSASMCEALTILGYKNVYHASQAIDRPQDWDILERACDASFPNLPSYTGKPFTREQWDELWGHCEGTTDVASIFAPQLIEVYPDAKVIVAIRDYEPWFKSIDQGVLLMLWNRTANFSINFLEPILGSSAGRSARKQMLGLFQAKNVEEARANGRETWERHHRVIREMVPEGQLLEYRMGQGWGPICEFLGKDVPEVEFPWVNEQAELKRMIKAKVQRNAVGAAKVVLPWVGAGGGLTGYKREGIASFPFFPTSTTLTNTATYTKEHYTAYANYTLFTSNTSKMASDLLGKIKETLVPSSTETNDQSYNSNTNTNSNTNNSFGSNTNNASFNPGSSLNSNSYNDVTENSSNQREFGSANRNTGLESEFNRNAGLESSNEFSSANRQESNSHQTQQNEGVRTGQRVRSLVENVPGVPETSTSTSNSASQSKPTLYSDTPSYQNDMHSTHNHFDAARAPPSALRAHLGEPSIEHDYPQESSTKRHSSVSHQEEHYNLN</sequence>
<evidence type="ECO:0000313" key="2">
    <source>
        <dbReference type="EMBL" id="RFN50540.1"/>
    </source>
</evidence>
<protein>
    <recommendedName>
        <fullName evidence="4">P-loop containing nucleoside triphosphate hydrolase protein</fullName>
    </recommendedName>
</protein>
<dbReference type="InterPro" id="IPR027417">
    <property type="entry name" value="P-loop_NTPase"/>
</dbReference>
<name>A0A395MRX9_9HYPO</name>
<feature type="compositionally biased region" description="Polar residues" evidence="1">
    <location>
        <begin position="455"/>
        <end position="465"/>
    </location>
</feature>
<dbReference type="EMBL" id="PXXK01000133">
    <property type="protein sequence ID" value="RFN50540.1"/>
    <property type="molecule type" value="Genomic_DNA"/>
</dbReference>
<dbReference type="PANTHER" id="PTHR36978">
    <property type="entry name" value="P-LOOP CONTAINING NUCLEOTIDE TRIPHOSPHATE HYDROLASE"/>
    <property type="match status" value="1"/>
</dbReference>